<dbReference type="PANTHER" id="PTHR43433">
    <property type="entry name" value="HYDROLASE, ALPHA/BETA FOLD FAMILY PROTEIN"/>
    <property type="match status" value="1"/>
</dbReference>
<dbReference type="SUPFAM" id="SSF53474">
    <property type="entry name" value="alpha/beta-Hydrolases"/>
    <property type="match status" value="1"/>
</dbReference>
<dbReference type="InterPro" id="IPR000073">
    <property type="entry name" value="AB_hydrolase_1"/>
</dbReference>
<gene>
    <name evidence="2" type="ORF">GCM10007874_28170</name>
</gene>
<keyword evidence="3" id="KW-1185">Reference proteome</keyword>
<dbReference type="InterPro" id="IPR029058">
    <property type="entry name" value="AB_hydrolase_fold"/>
</dbReference>
<dbReference type="EMBL" id="BSPC01000024">
    <property type="protein sequence ID" value="GLS19800.1"/>
    <property type="molecule type" value="Genomic_DNA"/>
</dbReference>
<accession>A0ABQ6CIP4</accession>
<organism evidence="2 3">
    <name type="scientific">Labrys miyagiensis</name>
    <dbReference type="NCBI Taxonomy" id="346912"/>
    <lineage>
        <taxon>Bacteria</taxon>
        <taxon>Pseudomonadati</taxon>
        <taxon>Pseudomonadota</taxon>
        <taxon>Alphaproteobacteria</taxon>
        <taxon>Hyphomicrobiales</taxon>
        <taxon>Xanthobacteraceae</taxon>
        <taxon>Labrys</taxon>
    </lineage>
</organism>
<dbReference type="RefSeq" id="WP_284312829.1">
    <property type="nucleotide sequence ID" value="NZ_BSPC01000024.1"/>
</dbReference>
<sequence>MTAPFIEIADGHQLFIRDWGKGAPVLFLAGWGMDSTCWGATMAALNTRGLRTIAYDRRGHGRSTDPGRIDFDLIADDLATVIEKLDLHDVTVVAHSSAAGEVLRYVSRHGPSRLAHIVMVGGQGPCLVAGPDNPYGLPREALEQVMASLHDDLPAWLEANAEPFAPGASRTVIDGLLAMILNGSRRVLLDLQRAIVEADFRAEAAALRLPVTLIHGDRDASAPLDLTGRRYAALIPGAELVVYEGVAHGVMVTHPHRLAADIARVVTGAVAKAA</sequence>
<dbReference type="Pfam" id="PF00561">
    <property type="entry name" value="Abhydrolase_1"/>
    <property type="match status" value="1"/>
</dbReference>
<name>A0ABQ6CIP4_9HYPH</name>
<reference evidence="3" key="1">
    <citation type="journal article" date="2019" name="Int. J. Syst. Evol. Microbiol.">
        <title>The Global Catalogue of Microorganisms (GCM) 10K type strain sequencing project: providing services to taxonomists for standard genome sequencing and annotation.</title>
        <authorList>
            <consortium name="The Broad Institute Genomics Platform"/>
            <consortium name="The Broad Institute Genome Sequencing Center for Infectious Disease"/>
            <person name="Wu L."/>
            <person name="Ma J."/>
        </authorList>
    </citation>
    <scope>NUCLEOTIDE SEQUENCE [LARGE SCALE GENOMIC DNA]</scope>
    <source>
        <strain evidence="3">NBRC 101365</strain>
    </source>
</reference>
<evidence type="ECO:0000313" key="2">
    <source>
        <dbReference type="EMBL" id="GLS19800.1"/>
    </source>
</evidence>
<dbReference type="Proteomes" id="UP001156882">
    <property type="component" value="Unassembled WGS sequence"/>
</dbReference>
<dbReference type="Gene3D" id="3.40.50.1820">
    <property type="entry name" value="alpha/beta hydrolase"/>
    <property type="match status" value="1"/>
</dbReference>
<comment type="caution">
    <text evidence="2">The sequence shown here is derived from an EMBL/GenBank/DDBJ whole genome shotgun (WGS) entry which is preliminary data.</text>
</comment>
<evidence type="ECO:0000313" key="3">
    <source>
        <dbReference type="Proteomes" id="UP001156882"/>
    </source>
</evidence>
<dbReference type="PANTHER" id="PTHR43433:SF4">
    <property type="entry name" value="NON-HEME CHLOROPEROXIDASE-RELATED"/>
    <property type="match status" value="1"/>
</dbReference>
<protein>
    <submittedName>
        <fullName evidence="2">Arylesterase</fullName>
    </submittedName>
</protein>
<feature type="domain" description="AB hydrolase-1" evidence="1">
    <location>
        <begin position="24"/>
        <end position="255"/>
    </location>
</feature>
<evidence type="ECO:0000259" key="1">
    <source>
        <dbReference type="Pfam" id="PF00561"/>
    </source>
</evidence>
<proteinExistence type="predicted"/>
<dbReference type="InterPro" id="IPR050471">
    <property type="entry name" value="AB_hydrolase"/>
</dbReference>